<proteinExistence type="predicted"/>
<organism evidence="1 2">
    <name type="scientific">Xylaria curta</name>
    <dbReference type="NCBI Taxonomy" id="42375"/>
    <lineage>
        <taxon>Eukaryota</taxon>
        <taxon>Fungi</taxon>
        <taxon>Dikarya</taxon>
        <taxon>Ascomycota</taxon>
        <taxon>Pezizomycotina</taxon>
        <taxon>Sordariomycetes</taxon>
        <taxon>Xylariomycetidae</taxon>
        <taxon>Xylariales</taxon>
        <taxon>Xylariaceae</taxon>
        <taxon>Xylaria</taxon>
    </lineage>
</organism>
<reference evidence="1" key="1">
    <citation type="submission" date="2022-10" db="EMBL/GenBank/DDBJ databases">
        <title>Genome Sequence of Xylaria curta.</title>
        <authorList>
            <person name="Buettner E."/>
        </authorList>
    </citation>
    <scope>NUCLEOTIDE SEQUENCE</scope>
    <source>
        <strain evidence="1">Babe10</strain>
    </source>
</reference>
<evidence type="ECO:0000313" key="1">
    <source>
        <dbReference type="EMBL" id="KAJ2987062.1"/>
    </source>
</evidence>
<keyword evidence="2" id="KW-1185">Reference proteome</keyword>
<dbReference type="Proteomes" id="UP001143856">
    <property type="component" value="Unassembled WGS sequence"/>
</dbReference>
<sequence>MNIITPSGPSTHSEAFFGGLQADIMGDGEFLQAQINERILKENEVRGPRIALDRALDYACTWAFVTGYGTVIKAKIGLLDGHITVFLVFKDTRINHGRGPERLRTRQGTFTPR</sequence>
<evidence type="ECO:0000313" key="2">
    <source>
        <dbReference type="Proteomes" id="UP001143856"/>
    </source>
</evidence>
<comment type="caution">
    <text evidence="1">The sequence shown here is derived from an EMBL/GenBank/DDBJ whole genome shotgun (WGS) entry which is preliminary data.</text>
</comment>
<gene>
    <name evidence="1" type="ORF">NUW58_g4711</name>
</gene>
<name>A0ACC1P5N9_9PEZI</name>
<accession>A0ACC1P5N9</accession>
<dbReference type="EMBL" id="JAPDGR010000851">
    <property type="protein sequence ID" value="KAJ2987062.1"/>
    <property type="molecule type" value="Genomic_DNA"/>
</dbReference>
<protein>
    <submittedName>
        <fullName evidence="1">Uncharacterized protein</fullName>
    </submittedName>
</protein>